<feature type="region of interest" description="Disordered" evidence="1">
    <location>
        <begin position="1"/>
        <end position="21"/>
    </location>
</feature>
<evidence type="ECO:0000313" key="2">
    <source>
        <dbReference type="EMBL" id="VDD84108.1"/>
    </source>
</evidence>
<name>A0A0R3UQF5_MESCO</name>
<organism evidence="4">
    <name type="scientific">Mesocestoides corti</name>
    <name type="common">Flatworm</name>
    <dbReference type="NCBI Taxonomy" id="53468"/>
    <lineage>
        <taxon>Eukaryota</taxon>
        <taxon>Metazoa</taxon>
        <taxon>Spiralia</taxon>
        <taxon>Lophotrochozoa</taxon>
        <taxon>Platyhelminthes</taxon>
        <taxon>Cestoda</taxon>
        <taxon>Eucestoda</taxon>
        <taxon>Cyclophyllidea</taxon>
        <taxon>Mesocestoididae</taxon>
        <taxon>Mesocestoides</taxon>
    </lineage>
</organism>
<dbReference type="AlphaFoldDB" id="A0A0R3UQF5"/>
<keyword evidence="3" id="KW-1185">Reference proteome</keyword>
<dbReference type="Proteomes" id="UP000267029">
    <property type="component" value="Unassembled WGS sequence"/>
</dbReference>
<accession>A0A0R3UQF5</accession>
<evidence type="ECO:0000313" key="3">
    <source>
        <dbReference type="Proteomes" id="UP000267029"/>
    </source>
</evidence>
<proteinExistence type="predicted"/>
<reference evidence="4" key="2">
    <citation type="submission" date="2019-11" db="UniProtKB">
        <authorList>
            <consortium name="WormBaseParasite"/>
        </authorList>
    </citation>
    <scope>IDENTIFICATION</scope>
</reference>
<sequence length="128" mass="14026">MPVGTCVAPPPDTVDPPMSTSTTDEYELWSDSWSGSAFSTTKTTTNTCRGSEWRTTNTRERAQISNGWDVSNARLINPRQISLPVDVCVCVSTLQHIQCLCLNAPPHLEYPCAMCLAPRHGDLGKRSS</sequence>
<dbReference type="EMBL" id="UXSR01005997">
    <property type="protein sequence ID" value="VDD84108.1"/>
    <property type="molecule type" value="Genomic_DNA"/>
</dbReference>
<evidence type="ECO:0000256" key="1">
    <source>
        <dbReference type="SAM" id="MobiDB-lite"/>
    </source>
</evidence>
<dbReference type="WBParaSite" id="MCU_011233-RA">
    <property type="protein sequence ID" value="MCU_011233-RA"/>
    <property type="gene ID" value="MCU_011233"/>
</dbReference>
<reference evidence="2 3" key="1">
    <citation type="submission" date="2018-10" db="EMBL/GenBank/DDBJ databases">
        <authorList>
            <consortium name="Pathogen Informatics"/>
        </authorList>
    </citation>
    <scope>NUCLEOTIDE SEQUENCE [LARGE SCALE GENOMIC DNA]</scope>
</reference>
<gene>
    <name evidence="2" type="ORF">MCOS_LOCUS10111</name>
</gene>
<protein>
    <submittedName>
        <fullName evidence="2 4">Uncharacterized protein</fullName>
    </submittedName>
</protein>
<evidence type="ECO:0000313" key="4">
    <source>
        <dbReference type="WBParaSite" id="MCU_011233-RA"/>
    </source>
</evidence>